<dbReference type="Proteomes" id="UP001057402">
    <property type="component" value="Chromosome 4"/>
</dbReference>
<keyword evidence="2" id="KW-1185">Reference proteome</keyword>
<reference evidence="2" key="1">
    <citation type="journal article" date="2023" name="Front. Plant Sci.">
        <title>Chromosomal-level genome assembly of Melastoma candidum provides insights into trichome evolution.</title>
        <authorList>
            <person name="Zhong Y."/>
            <person name="Wu W."/>
            <person name="Sun C."/>
            <person name="Zou P."/>
            <person name="Liu Y."/>
            <person name="Dai S."/>
            <person name="Zhou R."/>
        </authorList>
    </citation>
    <scope>NUCLEOTIDE SEQUENCE [LARGE SCALE GENOMIC DNA]</scope>
</reference>
<sequence length="298" mass="33403">MWRCWRIFLVLLHKEQKVRKRSTEAQWVGKEVNSVFLSSLTSHLSVLFITFTFCSSPRFHNSIMSSGDGQDDVPPWLTSTGYSSRDDLNSKIMLASIVSLSVVVLLVAHLHIYARHVRRSQAQRRPALRRLGLADALQFWVSGQPPKTGLDPSVLSALPMFAFKFDGPDEPASTKECTVCLSVLEEGEMTRCLPNCKHVFHAECIDRWFGSHTTCPVCRTEAEPWVQPASGEPPTNAAPMVPPLEADTSENSQHPSAKVDGSSIRLSSFTRMLGRERSPRRTPSRNRAEDTAEDLERQ</sequence>
<comment type="caution">
    <text evidence="1">The sequence shown here is derived from an EMBL/GenBank/DDBJ whole genome shotgun (WGS) entry which is preliminary data.</text>
</comment>
<evidence type="ECO:0000313" key="1">
    <source>
        <dbReference type="EMBL" id="KAI4378340.1"/>
    </source>
</evidence>
<organism evidence="1 2">
    <name type="scientific">Melastoma candidum</name>
    <dbReference type="NCBI Taxonomy" id="119954"/>
    <lineage>
        <taxon>Eukaryota</taxon>
        <taxon>Viridiplantae</taxon>
        <taxon>Streptophyta</taxon>
        <taxon>Embryophyta</taxon>
        <taxon>Tracheophyta</taxon>
        <taxon>Spermatophyta</taxon>
        <taxon>Magnoliopsida</taxon>
        <taxon>eudicotyledons</taxon>
        <taxon>Gunneridae</taxon>
        <taxon>Pentapetalae</taxon>
        <taxon>rosids</taxon>
        <taxon>malvids</taxon>
        <taxon>Myrtales</taxon>
        <taxon>Melastomataceae</taxon>
        <taxon>Melastomatoideae</taxon>
        <taxon>Melastomateae</taxon>
        <taxon>Melastoma</taxon>
    </lineage>
</organism>
<gene>
    <name evidence="1" type="ORF">MLD38_015831</name>
</gene>
<protein>
    <submittedName>
        <fullName evidence="1">Uncharacterized protein</fullName>
    </submittedName>
</protein>
<proteinExistence type="predicted"/>
<dbReference type="EMBL" id="CM042883">
    <property type="protein sequence ID" value="KAI4378340.1"/>
    <property type="molecule type" value="Genomic_DNA"/>
</dbReference>
<accession>A0ACB9RHH7</accession>
<name>A0ACB9RHH7_9MYRT</name>
<evidence type="ECO:0000313" key="2">
    <source>
        <dbReference type="Proteomes" id="UP001057402"/>
    </source>
</evidence>